<dbReference type="EMBL" id="JBANAX010000390">
    <property type="protein sequence ID" value="KAL1210800.1"/>
    <property type="molecule type" value="Genomic_DNA"/>
</dbReference>
<dbReference type="InterPro" id="IPR002100">
    <property type="entry name" value="TF_MADSbox"/>
</dbReference>
<name>A0ABD1AVM3_CARAN</name>
<evidence type="ECO:0000256" key="3">
    <source>
        <dbReference type="ARBA" id="ARBA00023125"/>
    </source>
</evidence>
<keyword evidence="4" id="KW-0804">Transcription</keyword>
<evidence type="ECO:0000256" key="4">
    <source>
        <dbReference type="ARBA" id="ARBA00023163"/>
    </source>
</evidence>
<dbReference type="SMART" id="SM00432">
    <property type="entry name" value="MADS"/>
    <property type="match status" value="1"/>
</dbReference>
<protein>
    <submittedName>
        <fullName evidence="7">Agamous-like MADS-box protein AGL62</fullName>
    </submittedName>
</protein>
<evidence type="ECO:0000256" key="2">
    <source>
        <dbReference type="ARBA" id="ARBA00023015"/>
    </source>
</evidence>
<gene>
    <name evidence="7" type="ORF">V5N11_005617</name>
</gene>
<dbReference type="CDD" id="cd00265">
    <property type="entry name" value="MADS_MEF2_like"/>
    <property type="match status" value="1"/>
</dbReference>
<dbReference type="SUPFAM" id="SSF55455">
    <property type="entry name" value="SRF-like"/>
    <property type="match status" value="1"/>
</dbReference>
<comment type="subcellular location">
    <subcellularLocation>
        <location evidence="1">Nucleus</location>
    </subcellularLocation>
</comment>
<dbReference type="PRINTS" id="PR00404">
    <property type="entry name" value="MADSDOMAIN"/>
</dbReference>
<keyword evidence="8" id="KW-1185">Reference proteome</keyword>
<dbReference type="InterPro" id="IPR036879">
    <property type="entry name" value="TF_MADSbox_sf"/>
</dbReference>
<evidence type="ECO:0000313" key="8">
    <source>
        <dbReference type="Proteomes" id="UP001558713"/>
    </source>
</evidence>
<keyword evidence="3" id="KW-0238">DNA-binding</keyword>
<comment type="caution">
    <text evidence="7">The sequence shown here is derived from an EMBL/GenBank/DDBJ whole genome shotgun (WGS) entry which is preliminary data.</text>
</comment>
<keyword evidence="5" id="KW-0539">Nucleus</keyword>
<evidence type="ECO:0000256" key="1">
    <source>
        <dbReference type="ARBA" id="ARBA00004123"/>
    </source>
</evidence>
<organism evidence="7 8">
    <name type="scientific">Cardamine amara subsp. amara</name>
    <dbReference type="NCBI Taxonomy" id="228776"/>
    <lineage>
        <taxon>Eukaryota</taxon>
        <taxon>Viridiplantae</taxon>
        <taxon>Streptophyta</taxon>
        <taxon>Embryophyta</taxon>
        <taxon>Tracheophyta</taxon>
        <taxon>Spermatophyta</taxon>
        <taxon>Magnoliopsida</taxon>
        <taxon>eudicotyledons</taxon>
        <taxon>Gunneridae</taxon>
        <taxon>Pentapetalae</taxon>
        <taxon>rosids</taxon>
        <taxon>malvids</taxon>
        <taxon>Brassicales</taxon>
        <taxon>Brassicaceae</taxon>
        <taxon>Cardamineae</taxon>
        <taxon>Cardamine</taxon>
    </lineage>
</organism>
<dbReference type="AlphaFoldDB" id="A0ABD1AVM3"/>
<keyword evidence="2" id="KW-0805">Transcription regulation</keyword>
<evidence type="ECO:0000259" key="6">
    <source>
        <dbReference type="PROSITE" id="PS50066"/>
    </source>
</evidence>
<dbReference type="PROSITE" id="PS50066">
    <property type="entry name" value="MADS_BOX_2"/>
    <property type="match status" value="1"/>
</dbReference>
<dbReference type="Proteomes" id="UP001558713">
    <property type="component" value="Unassembled WGS sequence"/>
</dbReference>
<dbReference type="PANTHER" id="PTHR11945">
    <property type="entry name" value="MADS BOX PROTEIN"/>
    <property type="match status" value="1"/>
</dbReference>
<sequence length="246" mass="28838">MMRLQTGRKKIEMKKMTKKSHLQVTFSKRRFGIFKKASELCTLCDAKILMIVFSPGGKVFSFGHQDVKDLIYRFSNGNHNSDIFHQHNNNLQLAEVHQDRNIQSLNKRLTEVMAKEKYERSKKKDLDSLRVFREEIKNWYEKDVKELDMNQTNHLICALQNMKNKLVSEISQYPPQNVSQIYLGESNGTFRSHNVDVGIDHFDQRRNGFNYNLNMLFPNHVPSFGYDNNGVIIPSYNFNSDRIQPS</sequence>
<dbReference type="GO" id="GO:0003677">
    <property type="term" value="F:DNA binding"/>
    <property type="evidence" value="ECO:0007669"/>
    <property type="project" value="UniProtKB-KW"/>
</dbReference>
<dbReference type="PANTHER" id="PTHR11945:SF776">
    <property type="entry name" value="AGAMOUS-LIKE 50-RELATED"/>
    <property type="match status" value="1"/>
</dbReference>
<proteinExistence type="predicted"/>
<evidence type="ECO:0000313" key="7">
    <source>
        <dbReference type="EMBL" id="KAL1210800.1"/>
    </source>
</evidence>
<dbReference type="Pfam" id="PF00319">
    <property type="entry name" value="SRF-TF"/>
    <property type="match status" value="1"/>
</dbReference>
<dbReference type="GO" id="GO:0005634">
    <property type="term" value="C:nucleus"/>
    <property type="evidence" value="ECO:0007669"/>
    <property type="project" value="UniProtKB-SubCell"/>
</dbReference>
<feature type="domain" description="MADS-box" evidence="6">
    <location>
        <begin position="6"/>
        <end position="66"/>
    </location>
</feature>
<dbReference type="Gene3D" id="3.40.1810.10">
    <property type="entry name" value="Transcription factor, MADS-box"/>
    <property type="match status" value="1"/>
</dbReference>
<dbReference type="InterPro" id="IPR033896">
    <property type="entry name" value="MEF2-like_N"/>
</dbReference>
<accession>A0ABD1AVM3</accession>
<reference evidence="7 8" key="1">
    <citation type="submission" date="2024-04" db="EMBL/GenBank/DDBJ databases">
        <title>Genome assembly C_amara_ONT_v2.</title>
        <authorList>
            <person name="Yant L."/>
            <person name="Moore C."/>
            <person name="Slenker M."/>
        </authorList>
    </citation>
    <scope>NUCLEOTIDE SEQUENCE [LARGE SCALE GENOMIC DNA]</scope>
    <source>
        <tissue evidence="7">Leaf</tissue>
    </source>
</reference>
<dbReference type="FunFam" id="3.40.1810.10:FF:000006">
    <property type="entry name" value="Agamous-like MADS-box protein AGL62"/>
    <property type="match status" value="1"/>
</dbReference>
<evidence type="ECO:0000256" key="5">
    <source>
        <dbReference type="ARBA" id="ARBA00023242"/>
    </source>
</evidence>